<accession>A0AAI9DB63</accession>
<gene>
    <name evidence="1" type="ORF">RG298_003325</name>
</gene>
<dbReference type="EMBL" id="ABMABF030000012">
    <property type="protein sequence ID" value="EMJ5135567.1"/>
    <property type="molecule type" value="Genomic_DNA"/>
</dbReference>
<comment type="caution">
    <text evidence="1">The sequence shown here is derived from an EMBL/GenBank/DDBJ whole genome shotgun (WGS) entry which is preliminary data.</text>
</comment>
<sequence>MSIIELETPRLRLRGWTEQDKPAFFKMNSSTEVMRYFPSVLDKAQSDHLMSQLMARFDSQGGWGFWAVELKLTGELIGFVGLNIPDYPLPCSPCTEIGWRLRSEYWRQGYTTEAAQVVIKFAFEQLKLKELVAFTAVSNTPSEAVMKKLGMHKDAEHFNHPALPEGHWLSEHVLYRLQNPEIES</sequence>
<dbReference type="GO" id="GO:0016747">
    <property type="term" value="F:acyltransferase activity, transferring groups other than amino-acyl groups"/>
    <property type="evidence" value="ECO:0007669"/>
    <property type="project" value="InterPro"/>
</dbReference>
<dbReference type="InterPro" id="IPR000182">
    <property type="entry name" value="GNAT_dom"/>
</dbReference>
<name>A0AAI9DB63_PROST</name>
<dbReference type="SUPFAM" id="SSF55729">
    <property type="entry name" value="Acyl-CoA N-acyltransferases (Nat)"/>
    <property type="match status" value="1"/>
</dbReference>
<evidence type="ECO:0000313" key="1">
    <source>
        <dbReference type="EMBL" id="EMJ5135567.1"/>
    </source>
</evidence>
<dbReference type="AlphaFoldDB" id="A0AAI9DB63"/>
<dbReference type="PANTHER" id="PTHR43792">
    <property type="entry name" value="GNAT FAMILY, PUTATIVE (AFU_ORTHOLOGUE AFUA_3G00765)-RELATED-RELATED"/>
    <property type="match status" value="1"/>
</dbReference>
<reference evidence="1" key="1">
    <citation type="submission" date="2024-02" db="EMBL/GenBank/DDBJ databases">
        <authorList>
            <consortium name="Clinical and Environmental Microbiology Branch: Whole genome sequencing antimicrobial resistance pathogens in the healthcare setting"/>
        </authorList>
    </citation>
    <scope>NUCLEOTIDE SEQUENCE</scope>
    <source>
        <strain evidence="1">2021GO-0154</strain>
    </source>
</reference>
<dbReference type="PROSITE" id="PS51186">
    <property type="entry name" value="GNAT"/>
    <property type="match status" value="1"/>
</dbReference>
<dbReference type="Pfam" id="PF13302">
    <property type="entry name" value="Acetyltransf_3"/>
    <property type="match status" value="1"/>
</dbReference>
<proteinExistence type="predicted"/>
<organism evidence="1">
    <name type="scientific">Providencia stuartii</name>
    <dbReference type="NCBI Taxonomy" id="588"/>
    <lineage>
        <taxon>Bacteria</taxon>
        <taxon>Pseudomonadati</taxon>
        <taxon>Pseudomonadota</taxon>
        <taxon>Gammaproteobacteria</taxon>
        <taxon>Enterobacterales</taxon>
        <taxon>Morganellaceae</taxon>
        <taxon>Providencia</taxon>
    </lineage>
</organism>
<dbReference type="InterPro" id="IPR051531">
    <property type="entry name" value="N-acetyltransferase"/>
</dbReference>
<dbReference type="Gene3D" id="3.40.630.30">
    <property type="match status" value="1"/>
</dbReference>
<dbReference type="InterPro" id="IPR016181">
    <property type="entry name" value="Acyl_CoA_acyltransferase"/>
</dbReference>
<protein>
    <submittedName>
        <fullName evidence="1">GNAT family N-acetyltransferase</fullName>
    </submittedName>
</protein>
<dbReference type="PANTHER" id="PTHR43792:SF1">
    <property type="entry name" value="N-ACETYLTRANSFERASE DOMAIN-CONTAINING PROTEIN"/>
    <property type="match status" value="1"/>
</dbReference>